<dbReference type="RefSeq" id="WP_336349408.1">
    <property type="nucleotide sequence ID" value="NZ_JAZAQL010000001.1"/>
</dbReference>
<evidence type="ECO:0008006" key="4">
    <source>
        <dbReference type="Google" id="ProtNLM"/>
    </source>
</evidence>
<dbReference type="Proteomes" id="UP001596395">
    <property type="component" value="Unassembled WGS sequence"/>
</dbReference>
<accession>A0ABD5VE27</accession>
<organism evidence="2 3">
    <name type="scientific">Halorubellus litoreus</name>
    <dbReference type="NCBI Taxonomy" id="755308"/>
    <lineage>
        <taxon>Archaea</taxon>
        <taxon>Methanobacteriati</taxon>
        <taxon>Methanobacteriota</taxon>
        <taxon>Stenosarchaea group</taxon>
        <taxon>Halobacteria</taxon>
        <taxon>Halobacteriales</taxon>
        <taxon>Halorubellaceae</taxon>
        <taxon>Halorubellus</taxon>
    </lineage>
</organism>
<feature type="transmembrane region" description="Helical" evidence="1">
    <location>
        <begin position="69"/>
        <end position="87"/>
    </location>
</feature>
<feature type="transmembrane region" description="Helical" evidence="1">
    <location>
        <begin position="99"/>
        <end position="119"/>
    </location>
</feature>
<evidence type="ECO:0000313" key="2">
    <source>
        <dbReference type="EMBL" id="MFC6952430.1"/>
    </source>
</evidence>
<evidence type="ECO:0000256" key="1">
    <source>
        <dbReference type="SAM" id="Phobius"/>
    </source>
</evidence>
<feature type="transmembrane region" description="Helical" evidence="1">
    <location>
        <begin position="46"/>
        <end position="63"/>
    </location>
</feature>
<protein>
    <recommendedName>
        <fullName evidence="4">YhhN-like protein</fullName>
    </recommendedName>
</protein>
<dbReference type="InterPro" id="IPR055896">
    <property type="entry name" value="DUF7473"/>
</dbReference>
<dbReference type="AlphaFoldDB" id="A0ABD5VE27"/>
<evidence type="ECO:0000313" key="3">
    <source>
        <dbReference type="Proteomes" id="UP001596395"/>
    </source>
</evidence>
<keyword evidence="1" id="KW-0812">Transmembrane</keyword>
<comment type="caution">
    <text evidence="2">The sequence shown here is derived from an EMBL/GenBank/DDBJ whole genome shotgun (WGS) entry which is preliminary data.</text>
</comment>
<reference evidence="2 3" key="1">
    <citation type="journal article" date="2019" name="Int. J. Syst. Evol. Microbiol.">
        <title>The Global Catalogue of Microorganisms (GCM) 10K type strain sequencing project: providing services to taxonomists for standard genome sequencing and annotation.</title>
        <authorList>
            <consortium name="The Broad Institute Genomics Platform"/>
            <consortium name="The Broad Institute Genome Sequencing Center for Infectious Disease"/>
            <person name="Wu L."/>
            <person name="Ma J."/>
        </authorList>
    </citation>
    <scope>NUCLEOTIDE SEQUENCE [LARGE SCALE GENOMIC DNA]</scope>
    <source>
        <strain evidence="2 3">GX26</strain>
    </source>
</reference>
<dbReference type="EMBL" id="JBHSXN010000001">
    <property type="protein sequence ID" value="MFC6952430.1"/>
    <property type="molecule type" value="Genomic_DNA"/>
</dbReference>
<dbReference type="Pfam" id="PF24285">
    <property type="entry name" value="DUF7473"/>
    <property type="match status" value="1"/>
</dbReference>
<proteinExistence type="predicted"/>
<sequence>MVLSPAQLDPVAGSPVAFVGTFLVAAVFYSLTLFVAARYVLGDAPLKRAVVVGVILAVASMLLQRYEPAIVIAVTLGLDAFAISAVYRLSWKSTALVAVAHYTVAVIAGITIFNLVALLQTAPV</sequence>
<keyword evidence="3" id="KW-1185">Reference proteome</keyword>
<keyword evidence="1" id="KW-1133">Transmembrane helix</keyword>
<keyword evidence="1" id="KW-0472">Membrane</keyword>
<feature type="transmembrane region" description="Helical" evidence="1">
    <location>
        <begin position="12"/>
        <end position="34"/>
    </location>
</feature>
<name>A0ABD5VE27_9EURY</name>
<gene>
    <name evidence="2" type="ORF">ACFQGB_06105</name>
</gene>